<organism evidence="1 2">
    <name type="scientific">Phytophthora fragariae</name>
    <dbReference type="NCBI Taxonomy" id="53985"/>
    <lineage>
        <taxon>Eukaryota</taxon>
        <taxon>Sar</taxon>
        <taxon>Stramenopiles</taxon>
        <taxon>Oomycota</taxon>
        <taxon>Peronosporomycetes</taxon>
        <taxon>Peronosporales</taxon>
        <taxon>Peronosporaceae</taxon>
        <taxon>Phytophthora</taxon>
    </lineage>
</organism>
<protein>
    <submittedName>
        <fullName evidence="1">Uncharacterized protein</fullName>
    </submittedName>
</protein>
<proteinExistence type="predicted"/>
<dbReference type="AlphaFoldDB" id="A0A6G0NSM2"/>
<reference evidence="1 2" key="1">
    <citation type="submission" date="2018-09" db="EMBL/GenBank/DDBJ databases">
        <title>Genomic investigation of the strawberry pathogen Phytophthora fragariae indicates pathogenicity is determined by transcriptional variation in three key races.</title>
        <authorList>
            <person name="Adams T.M."/>
            <person name="Armitage A.D."/>
            <person name="Sobczyk M.K."/>
            <person name="Bates H.J."/>
            <person name="Dunwell J.M."/>
            <person name="Nellist C.F."/>
            <person name="Harrison R.J."/>
        </authorList>
    </citation>
    <scope>NUCLEOTIDE SEQUENCE [LARGE SCALE GENOMIC DNA]</scope>
    <source>
        <strain evidence="1 2">BC-23</strain>
    </source>
</reference>
<evidence type="ECO:0000313" key="2">
    <source>
        <dbReference type="Proteomes" id="UP000476176"/>
    </source>
</evidence>
<sequence length="33" mass="3586">MQGYDPYKYTTGVSGAGVCPDTGKPRIEYCCPQ</sequence>
<evidence type="ECO:0000313" key="1">
    <source>
        <dbReference type="EMBL" id="KAE9220490.1"/>
    </source>
</evidence>
<comment type="caution">
    <text evidence="1">The sequence shown here is derived from an EMBL/GenBank/DDBJ whole genome shotgun (WGS) entry which is preliminary data.</text>
</comment>
<gene>
    <name evidence="1" type="ORF">PF004_g13320</name>
</gene>
<dbReference type="Proteomes" id="UP000476176">
    <property type="component" value="Unassembled WGS sequence"/>
</dbReference>
<name>A0A6G0NSM2_9STRA</name>
<dbReference type="EMBL" id="QXGC01000802">
    <property type="protein sequence ID" value="KAE9220490.1"/>
    <property type="molecule type" value="Genomic_DNA"/>
</dbReference>
<accession>A0A6G0NSM2</accession>